<proteinExistence type="predicted"/>
<dbReference type="EMBL" id="LLXI01000595">
    <property type="protein sequence ID" value="PKY48000.1"/>
    <property type="molecule type" value="Genomic_DNA"/>
</dbReference>
<gene>
    <name evidence="1" type="ORF">RhiirA4_544349</name>
</gene>
<name>A0A2I1GN12_9GLOM</name>
<dbReference type="GO" id="GO:0005506">
    <property type="term" value="F:iron ion binding"/>
    <property type="evidence" value="ECO:0007669"/>
    <property type="project" value="InterPro"/>
</dbReference>
<dbReference type="Proteomes" id="UP000234323">
    <property type="component" value="Unassembled WGS sequence"/>
</dbReference>
<dbReference type="AlphaFoldDB" id="A0A2I1GN12"/>
<evidence type="ECO:0000313" key="2">
    <source>
        <dbReference type="Proteomes" id="UP000234323"/>
    </source>
</evidence>
<comment type="caution">
    <text evidence="1">The sequence shown here is derived from an EMBL/GenBank/DDBJ whole genome shotgun (WGS) entry which is preliminary data.</text>
</comment>
<dbReference type="SUPFAM" id="SSF48264">
    <property type="entry name" value="Cytochrome P450"/>
    <property type="match status" value="1"/>
</dbReference>
<dbReference type="InterPro" id="IPR036396">
    <property type="entry name" value="Cyt_P450_sf"/>
</dbReference>
<organism evidence="1 2">
    <name type="scientific">Rhizophagus irregularis</name>
    <dbReference type="NCBI Taxonomy" id="588596"/>
    <lineage>
        <taxon>Eukaryota</taxon>
        <taxon>Fungi</taxon>
        <taxon>Fungi incertae sedis</taxon>
        <taxon>Mucoromycota</taxon>
        <taxon>Glomeromycotina</taxon>
        <taxon>Glomeromycetes</taxon>
        <taxon>Glomerales</taxon>
        <taxon>Glomeraceae</taxon>
        <taxon>Rhizophagus</taxon>
    </lineage>
</organism>
<dbReference type="GO" id="GO:0020037">
    <property type="term" value="F:heme binding"/>
    <property type="evidence" value="ECO:0007669"/>
    <property type="project" value="InterPro"/>
</dbReference>
<keyword evidence="2" id="KW-1185">Reference proteome</keyword>
<protein>
    <submittedName>
        <fullName evidence="1">Uncharacterized protein</fullName>
    </submittedName>
</protein>
<accession>A0A2I1GN12</accession>
<reference evidence="1 2" key="1">
    <citation type="submission" date="2015-10" db="EMBL/GenBank/DDBJ databases">
        <title>Genome analyses suggest a sexual origin of heterokaryosis in a supposedly ancient asexual fungus.</title>
        <authorList>
            <person name="Ropars J."/>
            <person name="Sedzielewska K."/>
            <person name="Noel J."/>
            <person name="Charron P."/>
            <person name="Farinelli L."/>
            <person name="Marton T."/>
            <person name="Kruger M."/>
            <person name="Pelin A."/>
            <person name="Brachmann A."/>
            <person name="Corradi N."/>
        </authorList>
    </citation>
    <scope>NUCLEOTIDE SEQUENCE [LARGE SCALE GENOMIC DNA]</scope>
    <source>
        <strain evidence="1 2">A4</strain>
    </source>
</reference>
<sequence length="241" mass="28358">MIKQRLFNNNKEFVKIETKTTYCEHCQKVDAQNLYSSVVWIKEWDSKGQNFKRLGEQKIILIRLENVESTSQSWFEEPHQKIYIFRKFSDKNGRGFHELGIMGKGILLNLEDIIDINLHNLHKLFNHQNLSMKLPHLNKSGDFIQSIKFINQGMDTIIKRIPMTDLEIRVIIFDGITAGNDTNLQDDKTRPVTENDFHNLTYCEAIEAINGKTIIRINIDGIHNNEKYWEEPNKFYPEMDD</sequence>
<evidence type="ECO:0000313" key="1">
    <source>
        <dbReference type="EMBL" id="PKY48000.1"/>
    </source>
</evidence>
<dbReference type="GO" id="GO:0004497">
    <property type="term" value="F:monooxygenase activity"/>
    <property type="evidence" value="ECO:0007669"/>
    <property type="project" value="InterPro"/>
</dbReference>
<dbReference type="GO" id="GO:0016705">
    <property type="term" value="F:oxidoreductase activity, acting on paired donors, with incorporation or reduction of molecular oxygen"/>
    <property type="evidence" value="ECO:0007669"/>
    <property type="project" value="InterPro"/>
</dbReference>